<protein>
    <submittedName>
        <fullName evidence="2">Uncharacterized protein</fullName>
    </submittedName>
</protein>
<keyword evidence="3" id="KW-1185">Reference proteome</keyword>
<evidence type="ECO:0000313" key="3">
    <source>
        <dbReference type="Proteomes" id="UP000685013"/>
    </source>
</evidence>
<dbReference type="PANTHER" id="PTHR33429:SF2">
    <property type="entry name" value="OS01G0888850 PROTEIN"/>
    <property type="match status" value="1"/>
</dbReference>
<evidence type="ECO:0000256" key="1">
    <source>
        <dbReference type="SAM" id="Phobius"/>
    </source>
</evidence>
<organism evidence="2 3">
    <name type="scientific">Cucurbita argyrosperma subsp. sororia</name>
    <dbReference type="NCBI Taxonomy" id="37648"/>
    <lineage>
        <taxon>Eukaryota</taxon>
        <taxon>Viridiplantae</taxon>
        <taxon>Streptophyta</taxon>
        <taxon>Embryophyta</taxon>
        <taxon>Tracheophyta</taxon>
        <taxon>Spermatophyta</taxon>
        <taxon>Magnoliopsida</taxon>
        <taxon>eudicotyledons</taxon>
        <taxon>Gunneridae</taxon>
        <taxon>Pentapetalae</taxon>
        <taxon>rosids</taxon>
        <taxon>fabids</taxon>
        <taxon>Cucurbitales</taxon>
        <taxon>Cucurbitaceae</taxon>
        <taxon>Cucurbiteae</taxon>
        <taxon>Cucurbita</taxon>
    </lineage>
</organism>
<dbReference type="EMBL" id="JAGKQH010000002">
    <property type="protein sequence ID" value="KAG6605124.1"/>
    <property type="molecule type" value="Genomic_DNA"/>
</dbReference>
<keyword evidence="1" id="KW-0472">Membrane</keyword>
<sequence>MSIATAEMMPGQAASSHVGADGPFGPVIAILVVMVILGTVAGMIGRLFSGRRVVGGGQYDVEARLTTFHRRGLHGRPQREAMFLWQCQFCRR</sequence>
<comment type="caution">
    <text evidence="2">The sequence shown here is derived from an EMBL/GenBank/DDBJ whole genome shotgun (WGS) entry which is preliminary data.</text>
</comment>
<accession>A0AAV6P021</accession>
<keyword evidence="1" id="KW-1133">Transmembrane helix</keyword>
<feature type="non-terminal residue" evidence="2">
    <location>
        <position position="1"/>
    </location>
</feature>
<dbReference type="AlphaFoldDB" id="A0AAV6P021"/>
<keyword evidence="1" id="KW-0812">Transmembrane</keyword>
<feature type="transmembrane region" description="Helical" evidence="1">
    <location>
        <begin position="24"/>
        <end position="44"/>
    </location>
</feature>
<name>A0AAV6P021_9ROSI</name>
<proteinExistence type="predicted"/>
<evidence type="ECO:0000313" key="2">
    <source>
        <dbReference type="EMBL" id="KAG6605124.1"/>
    </source>
</evidence>
<dbReference type="PANTHER" id="PTHR33429">
    <property type="entry name" value="OS02G0708000 PROTEIN-RELATED"/>
    <property type="match status" value="1"/>
</dbReference>
<gene>
    <name evidence="2" type="ORF">SDJN03_02441</name>
</gene>
<dbReference type="Proteomes" id="UP000685013">
    <property type="component" value="Chromosome 2"/>
</dbReference>
<reference evidence="2 3" key="1">
    <citation type="journal article" date="2021" name="Hortic Res">
        <title>The domestication of Cucurbita argyrosperma as revealed by the genome of its wild relative.</title>
        <authorList>
            <person name="Barrera-Redondo J."/>
            <person name="Sanchez-de la Vega G."/>
            <person name="Aguirre-Liguori J.A."/>
            <person name="Castellanos-Morales G."/>
            <person name="Gutierrez-Guerrero Y.T."/>
            <person name="Aguirre-Dugua X."/>
            <person name="Aguirre-Planter E."/>
            <person name="Tenaillon M.I."/>
            <person name="Lira-Saade R."/>
            <person name="Eguiarte L.E."/>
        </authorList>
    </citation>
    <scope>NUCLEOTIDE SEQUENCE [LARGE SCALE GENOMIC DNA]</scope>
    <source>
        <strain evidence="2">JBR-2021</strain>
    </source>
</reference>